<dbReference type="GO" id="GO:0003723">
    <property type="term" value="F:RNA binding"/>
    <property type="evidence" value="ECO:0007669"/>
    <property type="project" value="InterPro"/>
</dbReference>
<dbReference type="PANTHER" id="PTHR39209:SF2">
    <property type="entry name" value="CYTOPLASMIC PROTEIN"/>
    <property type="match status" value="1"/>
</dbReference>
<dbReference type="Gene3D" id="3.50.40.10">
    <property type="entry name" value="Phenylalanyl-trna Synthetase, Chain B, domain 3"/>
    <property type="match status" value="1"/>
</dbReference>
<gene>
    <name evidence="2" type="ORF">DES52_103284</name>
</gene>
<evidence type="ECO:0000259" key="1">
    <source>
        <dbReference type="SMART" id="SM00873"/>
    </source>
</evidence>
<dbReference type="SUPFAM" id="SSF56037">
    <property type="entry name" value="PheT/TilS domain"/>
    <property type="match status" value="1"/>
</dbReference>
<dbReference type="Proteomes" id="UP000248326">
    <property type="component" value="Unassembled WGS sequence"/>
</dbReference>
<dbReference type="InterPro" id="IPR005146">
    <property type="entry name" value="B3/B4_tRNA-bd"/>
</dbReference>
<dbReference type="Pfam" id="PF03483">
    <property type="entry name" value="B3_4"/>
    <property type="match status" value="1"/>
</dbReference>
<dbReference type="SMART" id="SM00873">
    <property type="entry name" value="B3_4"/>
    <property type="match status" value="1"/>
</dbReference>
<feature type="domain" description="B3/B4 tRNA-binding" evidence="1">
    <location>
        <begin position="60"/>
        <end position="219"/>
    </location>
</feature>
<dbReference type="InterPro" id="IPR020825">
    <property type="entry name" value="Phe-tRNA_synthase-like_B3/B4"/>
</dbReference>
<accession>A0A318SEC6</accession>
<dbReference type="RefSeq" id="WP_245900733.1">
    <property type="nucleotide sequence ID" value="NZ_QJSX01000003.1"/>
</dbReference>
<dbReference type="PANTHER" id="PTHR39209">
    <property type="match status" value="1"/>
</dbReference>
<keyword evidence="3" id="KW-1185">Reference proteome</keyword>
<evidence type="ECO:0000313" key="3">
    <source>
        <dbReference type="Proteomes" id="UP000248326"/>
    </source>
</evidence>
<organism evidence="2 3">
    <name type="scientific">Deinococcus yavapaiensis KR-236</name>
    <dbReference type="NCBI Taxonomy" id="694435"/>
    <lineage>
        <taxon>Bacteria</taxon>
        <taxon>Thermotogati</taxon>
        <taxon>Deinococcota</taxon>
        <taxon>Deinococci</taxon>
        <taxon>Deinococcales</taxon>
        <taxon>Deinococcaceae</taxon>
        <taxon>Deinococcus</taxon>
    </lineage>
</organism>
<name>A0A318SEC6_9DEIO</name>
<evidence type="ECO:0000313" key="2">
    <source>
        <dbReference type="EMBL" id="PYE55451.1"/>
    </source>
</evidence>
<protein>
    <submittedName>
        <fullName evidence="2">DNA/RNA-binding domain of Phe-tRNA-synthetase-like protein</fullName>
    </submittedName>
</protein>
<dbReference type="GO" id="GO:0004826">
    <property type="term" value="F:phenylalanine-tRNA ligase activity"/>
    <property type="evidence" value="ECO:0007669"/>
    <property type="project" value="InterPro"/>
</dbReference>
<reference evidence="2 3" key="1">
    <citation type="submission" date="2018-06" db="EMBL/GenBank/DDBJ databases">
        <title>Genomic Encyclopedia of Type Strains, Phase IV (KMG-IV): sequencing the most valuable type-strain genomes for metagenomic binning, comparative biology and taxonomic classification.</title>
        <authorList>
            <person name="Goeker M."/>
        </authorList>
    </citation>
    <scope>NUCLEOTIDE SEQUENCE [LARGE SCALE GENOMIC DNA]</scope>
    <source>
        <strain evidence="2 3">DSM 18048</strain>
    </source>
</reference>
<sequence>MSIDPRVADRFPTYHALVLTARDLTNGPSDARSDALLREAEEHVRRIFTSLALPEHPHIAAWREAYRAFGVKPQRTLNSAEALISRVLKGGELPRVNRLVDAYNAASVRFVVPCGGEDLDRVVGRVTLKFASGAEPFDSTKDGAPFVDRPAQGEVVWADERGVTCRAWNWRQGTRTRLTEETTRAYFLFDALAPMTREESGAAGDALEEMLHALSSGCRVERTWLEARKA</sequence>
<dbReference type="AlphaFoldDB" id="A0A318SEC6"/>
<comment type="caution">
    <text evidence="2">The sequence shown here is derived from an EMBL/GenBank/DDBJ whole genome shotgun (WGS) entry which is preliminary data.</text>
</comment>
<proteinExistence type="predicted"/>
<dbReference type="EMBL" id="QJSX01000003">
    <property type="protein sequence ID" value="PYE55451.1"/>
    <property type="molecule type" value="Genomic_DNA"/>
</dbReference>